<feature type="region of interest" description="Disordered" evidence="5">
    <location>
        <begin position="386"/>
        <end position="405"/>
    </location>
</feature>
<feature type="transmembrane region" description="Helical" evidence="6">
    <location>
        <begin position="131"/>
        <end position="154"/>
    </location>
</feature>
<evidence type="ECO:0000256" key="5">
    <source>
        <dbReference type="SAM" id="MobiDB-lite"/>
    </source>
</evidence>
<sequence>MTDVVRRGRASLAFGFFAQGAAFALLVTRIPAIQDRYGISDALLPAFLAAVPILAGVGSVTTERLVRRIRPSRLLRWSQPLVLLALLGVGAGDRLVALAASLAVFGLAVGALDASMNMLGVSLQRTVGRSIMLGFHAAYSLGGIVGASLAWAGAHWHLSLFVSYLPVVLVLLPATLVGSRWYVDGSGAAAADGTGPGGEQAVVFRLLLPLCLVMTFAYIGDSTVSNWSAKYLQDVLGSSEQLATVPYNVYMITTLLGRAVGDLGVRRFGAVAVVRLGALVAAGGFAVVSVAPGAWVGMLGFTLLGLGLCVLVPQTFAAAGRLFPGASDAAVARLNIFNYVGFLVGSPLVGALGDAWSYRGAMLVPMALVLVTLVYARSFAPRADRYGGGHERPRTADVGRGSNGL</sequence>
<feature type="domain" description="Major facilitator superfamily (MFS) profile" evidence="7">
    <location>
        <begin position="207"/>
        <end position="405"/>
    </location>
</feature>
<organism evidence="8 9">
    <name type="scientific">Streptomyces tropicalis</name>
    <dbReference type="NCBI Taxonomy" id="3034234"/>
    <lineage>
        <taxon>Bacteria</taxon>
        <taxon>Bacillati</taxon>
        <taxon>Actinomycetota</taxon>
        <taxon>Actinomycetes</taxon>
        <taxon>Kitasatosporales</taxon>
        <taxon>Streptomycetaceae</taxon>
        <taxon>Streptomyces</taxon>
    </lineage>
</organism>
<comment type="subcellular location">
    <subcellularLocation>
        <location evidence="1">Cell membrane</location>
        <topology evidence="1">Multi-pass membrane protein</topology>
    </subcellularLocation>
</comment>
<feature type="transmembrane region" description="Helical" evidence="6">
    <location>
        <begin position="356"/>
        <end position="376"/>
    </location>
</feature>
<evidence type="ECO:0000313" key="9">
    <source>
        <dbReference type="Proteomes" id="UP001221150"/>
    </source>
</evidence>
<evidence type="ECO:0000259" key="7">
    <source>
        <dbReference type="PROSITE" id="PS50850"/>
    </source>
</evidence>
<dbReference type="InterPro" id="IPR036259">
    <property type="entry name" value="MFS_trans_sf"/>
</dbReference>
<dbReference type="SUPFAM" id="SSF103473">
    <property type="entry name" value="MFS general substrate transporter"/>
    <property type="match status" value="1"/>
</dbReference>
<name>A0ABT6AAZ9_9ACTN</name>
<feature type="transmembrane region" description="Helical" evidence="6">
    <location>
        <begin position="330"/>
        <end position="350"/>
    </location>
</feature>
<evidence type="ECO:0000256" key="1">
    <source>
        <dbReference type="ARBA" id="ARBA00004651"/>
    </source>
</evidence>
<feature type="transmembrane region" description="Helical" evidence="6">
    <location>
        <begin position="202"/>
        <end position="220"/>
    </location>
</feature>
<dbReference type="PANTHER" id="PTHR23514">
    <property type="entry name" value="BYPASS OF STOP CODON PROTEIN 6"/>
    <property type="match status" value="1"/>
</dbReference>
<dbReference type="InterPro" id="IPR051788">
    <property type="entry name" value="MFS_Transporter"/>
</dbReference>
<dbReference type="Pfam" id="PF07690">
    <property type="entry name" value="MFS_1"/>
    <property type="match status" value="1"/>
</dbReference>
<evidence type="ECO:0000256" key="2">
    <source>
        <dbReference type="ARBA" id="ARBA00022692"/>
    </source>
</evidence>
<dbReference type="InterPro" id="IPR011701">
    <property type="entry name" value="MFS"/>
</dbReference>
<evidence type="ECO:0000256" key="4">
    <source>
        <dbReference type="ARBA" id="ARBA00023136"/>
    </source>
</evidence>
<comment type="caution">
    <text evidence="8">The sequence shown here is derived from an EMBL/GenBank/DDBJ whole genome shotgun (WGS) entry which is preliminary data.</text>
</comment>
<reference evidence="8 9" key="1">
    <citation type="submission" date="2023-03" db="EMBL/GenBank/DDBJ databases">
        <title>Draft genome sequence of Streptomyces sp. K1PA1 isolated from peat swamp forest in Thailand.</title>
        <authorList>
            <person name="Klaysubun C."/>
            <person name="Duangmal K."/>
        </authorList>
    </citation>
    <scope>NUCLEOTIDE SEQUENCE [LARGE SCALE GENOMIC DNA]</scope>
    <source>
        <strain evidence="8 9">K1PA1</strain>
    </source>
</reference>
<dbReference type="PANTHER" id="PTHR23514:SF13">
    <property type="entry name" value="INNER MEMBRANE PROTEIN YBJJ"/>
    <property type="match status" value="1"/>
</dbReference>
<keyword evidence="9" id="KW-1185">Reference proteome</keyword>
<evidence type="ECO:0000256" key="3">
    <source>
        <dbReference type="ARBA" id="ARBA00022989"/>
    </source>
</evidence>
<dbReference type="CDD" id="cd17393">
    <property type="entry name" value="MFS_MosC_like"/>
    <property type="match status" value="1"/>
</dbReference>
<feature type="transmembrane region" description="Helical" evidence="6">
    <location>
        <begin position="12"/>
        <end position="30"/>
    </location>
</feature>
<gene>
    <name evidence="8" type="ORF">P3H78_25010</name>
</gene>
<keyword evidence="4 6" id="KW-0472">Membrane</keyword>
<feature type="transmembrane region" description="Helical" evidence="6">
    <location>
        <begin position="294"/>
        <end position="318"/>
    </location>
</feature>
<protein>
    <submittedName>
        <fullName evidence="8">MFS transporter</fullName>
    </submittedName>
</protein>
<dbReference type="EMBL" id="JARJBB010000016">
    <property type="protein sequence ID" value="MDF3301825.1"/>
    <property type="molecule type" value="Genomic_DNA"/>
</dbReference>
<feature type="compositionally biased region" description="Basic and acidic residues" evidence="5">
    <location>
        <begin position="386"/>
        <end position="397"/>
    </location>
</feature>
<feature type="transmembrane region" description="Helical" evidence="6">
    <location>
        <begin position="161"/>
        <end position="182"/>
    </location>
</feature>
<dbReference type="RefSeq" id="WP_276111405.1">
    <property type="nucleotide sequence ID" value="NZ_JARJBB010000016.1"/>
</dbReference>
<evidence type="ECO:0000256" key="6">
    <source>
        <dbReference type="SAM" id="Phobius"/>
    </source>
</evidence>
<dbReference type="Gene3D" id="1.20.1250.20">
    <property type="entry name" value="MFS general substrate transporter like domains"/>
    <property type="match status" value="2"/>
</dbReference>
<feature type="transmembrane region" description="Helical" evidence="6">
    <location>
        <begin position="268"/>
        <end position="288"/>
    </location>
</feature>
<keyword evidence="3 6" id="KW-1133">Transmembrane helix</keyword>
<accession>A0ABT6AAZ9</accession>
<dbReference type="InterPro" id="IPR020846">
    <property type="entry name" value="MFS_dom"/>
</dbReference>
<feature type="transmembrane region" description="Helical" evidence="6">
    <location>
        <begin position="81"/>
        <end position="111"/>
    </location>
</feature>
<dbReference type="Proteomes" id="UP001221150">
    <property type="component" value="Unassembled WGS sequence"/>
</dbReference>
<dbReference type="PROSITE" id="PS50850">
    <property type="entry name" value="MFS"/>
    <property type="match status" value="1"/>
</dbReference>
<keyword evidence="2 6" id="KW-0812">Transmembrane</keyword>
<feature type="transmembrane region" description="Helical" evidence="6">
    <location>
        <begin position="42"/>
        <end position="60"/>
    </location>
</feature>
<evidence type="ECO:0000313" key="8">
    <source>
        <dbReference type="EMBL" id="MDF3301825.1"/>
    </source>
</evidence>
<proteinExistence type="predicted"/>